<dbReference type="PANTHER" id="PTHR12993">
    <property type="entry name" value="N-ACETYLGLUCOSAMINYL-PHOSPHATIDYLINOSITOL DE-N-ACETYLASE-RELATED"/>
    <property type="match status" value="1"/>
</dbReference>
<evidence type="ECO:0000313" key="1">
    <source>
        <dbReference type="EMBL" id="NEU69928.1"/>
    </source>
</evidence>
<dbReference type="GO" id="GO:0016811">
    <property type="term" value="F:hydrolase activity, acting on carbon-nitrogen (but not peptide) bonds, in linear amides"/>
    <property type="evidence" value="ECO:0007669"/>
    <property type="project" value="TreeGrafter"/>
</dbReference>
<sequence>MISGVDKAHFLDGLAVPVDPQRLEQLGDTLVIAPHPDDESLGCGGTIALLREQGYAVHVLFVSDGSMSHPNSPSYPAERLRQLRESEALEALAILGVSPHDCTFMRQKDTQVAVPDKSGFDEAVAFMHDLIDRVKPQTILVPWRRDPHRDHRASWQILMGALARSSTKPRVLEYLIWLWELGNETDMPRHDEMNVWCVPIESVMNQRRQAIAAHRSQVSRLISDDPTAFYLSPELLTHFETPRELFLEAIYPNY</sequence>
<dbReference type="RefSeq" id="WP_164042729.1">
    <property type="nucleotide sequence ID" value="NZ_JAAGNZ010000002.1"/>
</dbReference>
<dbReference type="AlphaFoldDB" id="A0A6M0INW9"/>
<dbReference type="Proteomes" id="UP000477386">
    <property type="component" value="Unassembled WGS sequence"/>
</dbReference>
<gene>
    <name evidence="1" type="ORF">GK091_23815</name>
</gene>
<reference evidence="1 2" key="1">
    <citation type="submission" date="2020-02" db="EMBL/GenBank/DDBJ databases">
        <title>Draft genome sequence of two Spirosoma agri KCTC 52727 and Spirosoma terrae KCTC 52035.</title>
        <authorList>
            <person name="Rojas J."/>
            <person name="Ambika Manirajan B."/>
            <person name="Ratering S."/>
            <person name="Suarez C."/>
            <person name="Schnell S."/>
        </authorList>
    </citation>
    <scope>NUCLEOTIDE SEQUENCE [LARGE SCALE GENOMIC DNA]</scope>
    <source>
        <strain evidence="1 2">KCTC 52727</strain>
    </source>
</reference>
<dbReference type="InterPro" id="IPR003737">
    <property type="entry name" value="GlcNAc_PI_deacetylase-related"/>
</dbReference>
<dbReference type="InterPro" id="IPR024078">
    <property type="entry name" value="LmbE-like_dom_sf"/>
</dbReference>
<dbReference type="EMBL" id="JAAGNZ010000002">
    <property type="protein sequence ID" value="NEU69928.1"/>
    <property type="molecule type" value="Genomic_DNA"/>
</dbReference>
<accession>A0A6M0INW9</accession>
<dbReference type="Gene3D" id="3.40.50.10320">
    <property type="entry name" value="LmbE-like"/>
    <property type="match status" value="1"/>
</dbReference>
<name>A0A6M0INW9_9BACT</name>
<dbReference type="PANTHER" id="PTHR12993:SF29">
    <property type="entry name" value="BLR3841 PROTEIN"/>
    <property type="match status" value="1"/>
</dbReference>
<protein>
    <submittedName>
        <fullName evidence="1">PIG-L family deacetylase</fullName>
    </submittedName>
</protein>
<organism evidence="1 2">
    <name type="scientific">Spirosoma agri</name>
    <dbReference type="NCBI Taxonomy" id="1987381"/>
    <lineage>
        <taxon>Bacteria</taxon>
        <taxon>Pseudomonadati</taxon>
        <taxon>Bacteroidota</taxon>
        <taxon>Cytophagia</taxon>
        <taxon>Cytophagales</taxon>
        <taxon>Cytophagaceae</taxon>
        <taxon>Spirosoma</taxon>
    </lineage>
</organism>
<evidence type="ECO:0000313" key="2">
    <source>
        <dbReference type="Proteomes" id="UP000477386"/>
    </source>
</evidence>
<comment type="caution">
    <text evidence="1">The sequence shown here is derived from an EMBL/GenBank/DDBJ whole genome shotgun (WGS) entry which is preliminary data.</text>
</comment>
<dbReference type="Pfam" id="PF02585">
    <property type="entry name" value="PIG-L"/>
    <property type="match status" value="1"/>
</dbReference>
<dbReference type="SUPFAM" id="SSF102588">
    <property type="entry name" value="LmbE-like"/>
    <property type="match status" value="1"/>
</dbReference>
<keyword evidence="2" id="KW-1185">Reference proteome</keyword>
<proteinExistence type="predicted"/>